<evidence type="ECO:0000256" key="2">
    <source>
        <dbReference type="ARBA" id="ARBA00022679"/>
    </source>
</evidence>
<dbReference type="AlphaFoldDB" id="A0ABC8JYY0"/>
<gene>
    <name evidence="9" type="ORF">ERUC_LOCUS17175</name>
</gene>
<dbReference type="PROSITE" id="PS51873">
    <property type="entry name" value="TRIAD"/>
    <property type="match status" value="1"/>
</dbReference>
<dbReference type="Pfam" id="PF01485">
    <property type="entry name" value="IBR"/>
    <property type="match status" value="1"/>
</dbReference>
<dbReference type="PROSITE" id="PS01358">
    <property type="entry name" value="ZF_RANBP2_1"/>
    <property type="match status" value="1"/>
</dbReference>
<evidence type="ECO:0000256" key="5">
    <source>
        <dbReference type="ARBA" id="ARBA00022771"/>
    </source>
</evidence>
<protein>
    <recommendedName>
        <fullName evidence="8">RING-type domain-containing protein</fullName>
    </recommendedName>
</protein>
<evidence type="ECO:0000313" key="9">
    <source>
        <dbReference type="EMBL" id="CAH8347606.1"/>
    </source>
</evidence>
<dbReference type="InterPro" id="IPR044066">
    <property type="entry name" value="TRIAD_supradom"/>
</dbReference>
<evidence type="ECO:0000256" key="7">
    <source>
        <dbReference type="ARBA" id="ARBA00022833"/>
    </source>
</evidence>
<keyword evidence="3" id="KW-0479">Metal-binding</keyword>
<evidence type="ECO:0000256" key="6">
    <source>
        <dbReference type="ARBA" id="ARBA00022786"/>
    </source>
</evidence>
<dbReference type="Proteomes" id="UP001642260">
    <property type="component" value="Unassembled WGS sequence"/>
</dbReference>
<dbReference type="InterPro" id="IPR001876">
    <property type="entry name" value="Znf_RanBP2"/>
</dbReference>
<dbReference type="GO" id="GO:0016740">
    <property type="term" value="F:transferase activity"/>
    <property type="evidence" value="ECO:0007669"/>
    <property type="project" value="UniProtKB-KW"/>
</dbReference>
<accession>A0ABC8JYY0</accession>
<dbReference type="CDD" id="cd20346">
    <property type="entry name" value="BRcat_RBR_ANKIB1"/>
    <property type="match status" value="1"/>
</dbReference>
<comment type="caution">
    <text evidence="9">The sequence shown here is derived from an EMBL/GenBank/DDBJ whole genome shotgun (WGS) entry which is preliminary data.</text>
</comment>
<name>A0ABC8JYY0_ERUVS</name>
<dbReference type="EMBL" id="CAKOAT010157378">
    <property type="protein sequence ID" value="CAH8347606.1"/>
    <property type="molecule type" value="Genomic_DNA"/>
</dbReference>
<evidence type="ECO:0000313" key="10">
    <source>
        <dbReference type="Proteomes" id="UP001642260"/>
    </source>
</evidence>
<organism evidence="9 10">
    <name type="scientific">Eruca vesicaria subsp. sativa</name>
    <name type="common">Garden rocket</name>
    <name type="synonym">Eruca sativa</name>
    <dbReference type="NCBI Taxonomy" id="29727"/>
    <lineage>
        <taxon>Eukaryota</taxon>
        <taxon>Viridiplantae</taxon>
        <taxon>Streptophyta</taxon>
        <taxon>Embryophyta</taxon>
        <taxon>Tracheophyta</taxon>
        <taxon>Spermatophyta</taxon>
        <taxon>Magnoliopsida</taxon>
        <taxon>eudicotyledons</taxon>
        <taxon>Gunneridae</taxon>
        <taxon>Pentapetalae</taxon>
        <taxon>rosids</taxon>
        <taxon>malvids</taxon>
        <taxon>Brassicales</taxon>
        <taxon>Brassicaceae</taxon>
        <taxon>Brassiceae</taxon>
        <taxon>Eruca</taxon>
    </lineage>
</organism>
<keyword evidence="4" id="KW-0677">Repeat</keyword>
<sequence>MDHDDQQRKYSVLTKDDLKEKMNKQINDLSEIFLLSKAAATTLLMKHLWDSQRVSELLSEDKTKLLVGSGLEVTDDSNFFSVEKNLAMLTLEGREMHEEYVVRSFIEDNKGLMIKKCPSPECSYVIEFHRGLYIDEYTLNIVCLCGHTFCGRCSFESHRPVTCNNASDWLRELEKLSERSQKSLSVSWIESNTKPCPHCKFPLDIGTRTWLFRFVDCPYCSGRFCCLCMQTHESHKTETGRYGYCDAPSLPPVMKGPKVVVTCLDRWEASDIAMVEAKSELESFNESNFTSQEYIRIMREGLMLIVQCRQFLKWSCVYDHIHNKYEASKREYLRFLQDYANTLVQSYSETLKEETVKVVSADTYEETRSSRWKISNATSCIGNYFFHFTKTLQDGIDDVKVKSYDNVGGPYWLCDRCTAGNSWFDVKCKMCCVSATPVEKKLRDLSID</sequence>
<evidence type="ECO:0000259" key="8">
    <source>
        <dbReference type="PROSITE" id="PS51873"/>
    </source>
</evidence>
<reference evidence="9 10" key="1">
    <citation type="submission" date="2022-03" db="EMBL/GenBank/DDBJ databases">
        <authorList>
            <person name="Macdonald S."/>
            <person name="Ahmed S."/>
            <person name="Newling K."/>
        </authorList>
    </citation>
    <scope>NUCLEOTIDE SEQUENCE [LARGE SCALE GENOMIC DNA]</scope>
</reference>
<evidence type="ECO:0000256" key="3">
    <source>
        <dbReference type="ARBA" id="ARBA00022723"/>
    </source>
</evidence>
<proteinExistence type="inferred from homology"/>
<dbReference type="SUPFAM" id="SSF57850">
    <property type="entry name" value="RING/U-box"/>
    <property type="match status" value="2"/>
</dbReference>
<keyword evidence="5" id="KW-0863">Zinc-finger</keyword>
<dbReference type="Gene3D" id="1.20.120.1750">
    <property type="match status" value="1"/>
</dbReference>
<comment type="similarity">
    <text evidence="1">Belongs to the RBR family. Ariadne subfamily.</text>
</comment>
<dbReference type="InterPro" id="IPR002867">
    <property type="entry name" value="IBR_dom"/>
</dbReference>
<evidence type="ECO:0000256" key="1">
    <source>
        <dbReference type="ARBA" id="ARBA00005884"/>
    </source>
</evidence>
<keyword evidence="7" id="KW-0862">Zinc</keyword>
<keyword evidence="6" id="KW-0833">Ubl conjugation pathway</keyword>
<dbReference type="SMART" id="SM00647">
    <property type="entry name" value="IBR"/>
    <property type="match status" value="2"/>
</dbReference>
<keyword evidence="10" id="KW-1185">Reference proteome</keyword>
<feature type="domain" description="RING-type" evidence="8">
    <location>
        <begin position="1"/>
        <end position="249"/>
    </location>
</feature>
<keyword evidence="2" id="KW-0808">Transferase</keyword>
<evidence type="ECO:0000256" key="4">
    <source>
        <dbReference type="ARBA" id="ARBA00022737"/>
    </source>
</evidence>
<dbReference type="GO" id="GO:0008270">
    <property type="term" value="F:zinc ion binding"/>
    <property type="evidence" value="ECO:0007669"/>
    <property type="project" value="UniProtKB-KW"/>
</dbReference>